<name>A0A2I0TU30_LIMLA</name>
<keyword evidence="2" id="KW-1185">Reference proteome</keyword>
<dbReference type="Proteomes" id="UP000233556">
    <property type="component" value="Unassembled WGS sequence"/>
</dbReference>
<organism evidence="1 2">
    <name type="scientific">Limosa lapponica baueri</name>
    <dbReference type="NCBI Taxonomy" id="1758121"/>
    <lineage>
        <taxon>Eukaryota</taxon>
        <taxon>Metazoa</taxon>
        <taxon>Chordata</taxon>
        <taxon>Craniata</taxon>
        <taxon>Vertebrata</taxon>
        <taxon>Euteleostomi</taxon>
        <taxon>Archelosauria</taxon>
        <taxon>Archosauria</taxon>
        <taxon>Dinosauria</taxon>
        <taxon>Saurischia</taxon>
        <taxon>Theropoda</taxon>
        <taxon>Coelurosauria</taxon>
        <taxon>Aves</taxon>
        <taxon>Neognathae</taxon>
        <taxon>Neoaves</taxon>
        <taxon>Charadriiformes</taxon>
        <taxon>Scolopacidae</taxon>
        <taxon>Limosa</taxon>
    </lineage>
</organism>
<evidence type="ECO:0000313" key="2">
    <source>
        <dbReference type="Proteomes" id="UP000233556"/>
    </source>
</evidence>
<gene>
    <name evidence="1" type="ORF">llap_12443</name>
</gene>
<dbReference type="EMBL" id="KZ507229">
    <property type="protein sequence ID" value="PKU37253.1"/>
    <property type="molecule type" value="Genomic_DNA"/>
</dbReference>
<evidence type="ECO:0000313" key="1">
    <source>
        <dbReference type="EMBL" id="PKU37253.1"/>
    </source>
</evidence>
<reference evidence="2" key="1">
    <citation type="submission" date="2017-11" db="EMBL/GenBank/DDBJ databases">
        <authorList>
            <person name="Lima N.C."/>
            <person name="Parody-Merino A.M."/>
            <person name="Battley P.F."/>
            <person name="Fidler A.E."/>
            <person name="Prosdocimi F."/>
        </authorList>
    </citation>
    <scope>NUCLEOTIDE SEQUENCE [LARGE SCALE GENOMIC DNA]</scope>
</reference>
<reference evidence="2" key="2">
    <citation type="submission" date="2017-12" db="EMBL/GenBank/DDBJ databases">
        <title>Genome sequence of the Bar-tailed Godwit (Limosa lapponica baueri).</title>
        <authorList>
            <person name="Lima N.C.B."/>
            <person name="Parody-Merino A.M."/>
            <person name="Battley P.F."/>
            <person name="Fidler A.E."/>
            <person name="Prosdocimi F."/>
        </authorList>
    </citation>
    <scope>NUCLEOTIDE SEQUENCE [LARGE SCALE GENOMIC DNA]</scope>
</reference>
<proteinExistence type="predicted"/>
<protein>
    <submittedName>
        <fullName evidence="1">Uncharacterized protein</fullName>
    </submittedName>
</protein>
<sequence>MQLEVWANWELPYLGSSLSDFQIFASRGYGIFENADKRCQVYPIHRAQAKSQVNKKSTMECTNLSILLKQGVI</sequence>
<accession>A0A2I0TU30</accession>
<dbReference type="AlphaFoldDB" id="A0A2I0TU30"/>